<keyword evidence="5" id="KW-0328">Glycosyltransferase</keyword>
<sequence length="487" mass="54327">MPLHLNLHGHDVPLWWVIGGAAVALAAPPLLFAAAFASRVKTKPNRHRTVTILVLGDIGRSPRMMYHAESFARSGWDTFVVGYGDTPPIPSLLETPRVHLLHVANPPKPLLKLPWIFRAPIRVIYQIFSVLWLTVFVVPCNTQVLMVQLLTWATGCKLIIDWHNTGYSILAMRVGEQSPLTRLAKWLERTYGREAYAHLFVTKALRDYLTNAWDLHVVFHDRPPPNFGRTEVISRLNSKDIRKTALTHMVDGCPELRPDRPAFIVSSTSWTADEDFSLLLQALDKYQAAKARDPSLPRLLVIITGKGAGRAPFEAEVAKREKSGQWPDVAVRCLFVSAKDYPVVLGCADLGISMHQSSSGRDLPMKVVDMFGCDVPVLARDFACIDELVKDGSNGRIFNTGDELGDQLIDTLSGFPSAPKLDKLSQFFRQQTGASTPQRRYIPSGVEAEWCTWDENWDAVMRRGVLDFKGRQGSPFGSPAPASEKLR</sequence>
<evidence type="ECO:0000313" key="14">
    <source>
        <dbReference type="EMBL" id="EJT51541.1"/>
    </source>
</evidence>
<comment type="subcellular location">
    <subcellularLocation>
        <location evidence="1">Endoplasmic reticulum membrane</location>
        <topology evidence="1">Single-pass membrane protein</topology>
    </subcellularLocation>
</comment>
<evidence type="ECO:0000256" key="9">
    <source>
        <dbReference type="ARBA" id="ARBA00022989"/>
    </source>
</evidence>
<feature type="transmembrane region" description="Helical" evidence="12">
    <location>
        <begin position="14"/>
        <end position="38"/>
    </location>
</feature>
<evidence type="ECO:0000256" key="1">
    <source>
        <dbReference type="ARBA" id="ARBA00004389"/>
    </source>
</evidence>
<dbReference type="Pfam" id="PF13579">
    <property type="entry name" value="Glyco_trans_4_4"/>
    <property type="match status" value="1"/>
</dbReference>
<dbReference type="EMBL" id="ALBS01000054">
    <property type="protein sequence ID" value="EJT51541.1"/>
    <property type="molecule type" value="Genomic_DNA"/>
</dbReference>
<dbReference type="GO" id="GO:0004578">
    <property type="term" value="F:chitobiosyldiphosphodolichol beta-mannosyltransferase activity"/>
    <property type="evidence" value="ECO:0007669"/>
    <property type="project" value="UniProtKB-EC"/>
</dbReference>
<keyword evidence="8" id="KW-0256">Endoplasmic reticulum</keyword>
<evidence type="ECO:0000256" key="5">
    <source>
        <dbReference type="ARBA" id="ARBA00022676"/>
    </source>
</evidence>
<name>J5TLZ8_TRIAS</name>
<evidence type="ECO:0000256" key="4">
    <source>
        <dbReference type="ARBA" id="ARBA00015841"/>
    </source>
</evidence>
<evidence type="ECO:0000256" key="10">
    <source>
        <dbReference type="ARBA" id="ARBA00023136"/>
    </source>
</evidence>
<dbReference type="PANTHER" id="PTHR13036:SF0">
    <property type="entry name" value="CHITOBIOSYLDIPHOSPHODOLICHOL BETA-MANNOSYLTRANSFERASE"/>
    <property type="match status" value="1"/>
</dbReference>
<keyword evidence="10 12" id="KW-0472">Membrane</keyword>
<dbReference type="SUPFAM" id="SSF53756">
    <property type="entry name" value="UDP-Glycosyltransferase/glycogen phosphorylase"/>
    <property type="match status" value="1"/>
</dbReference>
<evidence type="ECO:0000259" key="13">
    <source>
        <dbReference type="Pfam" id="PF13579"/>
    </source>
</evidence>
<dbReference type="Gene3D" id="3.40.50.2000">
    <property type="entry name" value="Glycogen Phosphorylase B"/>
    <property type="match status" value="1"/>
</dbReference>
<feature type="domain" description="Glycosyltransferase subfamily 4-like N-terminal" evidence="13">
    <location>
        <begin position="63"/>
        <end position="211"/>
    </location>
</feature>
<evidence type="ECO:0000256" key="11">
    <source>
        <dbReference type="ARBA" id="ARBA00024899"/>
    </source>
</evidence>
<proteinExistence type="predicted"/>
<dbReference type="GO" id="GO:0005789">
    <property type="term" value="C:endoplasmic reticulum membrane"/>
    <property type="evidence" value="ECO:0007669"/>
    <property type="project" value="UniProtKB-SubCell"/>
</dbReference>
<evidence type="ECO:0000256" key="12">
    <source>
        <dbReference type="SAM" id="Phobius"/>
    </source>
</evidence>
<keyword evidence="9 12" id="KW-1133">Transmembrane helix</keyword>
<protein>
    <recommendedName>
        <fullName evidence="4">Chitobiosyldiphosphodolichol beta-mannosyltransferase</fullName>
        <ecNumber evidence="3">2.4.1.142</ecNumber>
    </recommendedName>
</protein>
<reference evidence="14 15" key="1">
    <citation type="journal article" date="2012" name="Eukaryot. Cell">
        <title>Draft genome sequence of CBS 2479, the standard type strain of Trichosporon asahii.</title>
        <authorList>
            <person name="Yang R.Y."/>
            <person name="Li H.T."/>
            <person name="Zhu H."/>
            <person name="Zhou G.P."/>
            <person name="Wang M."/>
            <person name="Wang L."/>
        </authorList>
    </citation>
    <scope>NUCLEOTIDE SEQUENCE [LARGE SCALE GENOMIC DNA]</scope>
    <source>
        <strain evidence="15">ATCC 90039 / CBS 2479 / JCM 2466 / KCTC 7840 / NCYC 2677 / UAMH 7654</strain>
    </source>
</reference>
<comment type="pathway">
    <text evidence="2">Protein modification; protein glycosylation.</text>
</comment>
<dbReference type="InterPro" id="IPR028098">
    <property type="entry name" value="Glyco_trans_4-like_N"/>
</dbReference>
<dbReference type="InterPro" id="IPR026051">
    <property type="entry name" value="ALG1-like"/>
</dbReference>
<dbReference type="HOGENOM" id="CLU_012079_1_1_1"/>
<evidence type="ECO:0000256" key="8">
    <source>
        <dbReference type="ARBA" id="ARBA00022824"/>
    </source>
</evidence>
<dbReference type="KEGG" id="tasa:A1Q1_07303"/>
<dbReference type="OrthoDB" id="614844at2759"/>
<dbReference type="RefSeq" id="XP_014183014.1">
    <property type="nucleotide sequence ID" value="XM_014327539.1"/>
</dbReference>
<dbReference type="EC" id="2.4.1.142" evidence="3"/>
<dbReference type="VEuPathDB" id="FungiDB:A1Q1_07303"/>
<comment type="caution">
    <text evidence="14">The sequence shown here is derived from an EMBL/GenBank/DDBJ whole genome shotgun (WGS) entry which is preliminary data.</text>
</comment>
<gene>
    <name evidence="14" type="ORF">A1Q1_07303</name>
</gene>
<keyword evidence="7 12" id="KW-0812">Transmembrane</keyword>
<evidence type="ECO:0000256" key="6">
    <source>
        <dbReference type="ARBA" id="ARBA00022679"/>
    </source>
</evidence>
<evidence type="ECO:0000256" key="2">
    <source>
        <dbReference type="ARBA" id="ARBA00004922"/>
    </source>
</evidence>
<dbReference type="PANTHER" id="PTHR13036">
    <property type="entry name" value="BETA1,4 MANNOSYLTRANSFERASE"/>
    <property type="match status" value="1"/>
</dbReference>
<dbReference type="GeneID" id="25990815"/>
<comment type="function">
    <text evidence="11">Participates in the formation of the lipid-linked precursor oligosaccharide for N-glycosylation. Involved in assembling the dolichol-pyrophosphate-GlcNAc(2)-Man(5) intermediate on the cytoplasmic surface of the ER.</text>
</comment>
<organism evidence="14 15">
    <name type="scientific">Trichosporon asahii var. asahii (strain ATCC 90039 / CBS 2479 / JCM 2466 / KCTC 7840 / NBRC 103889/ NCYC 2677 / UAMH 7654)</name>
    <name type="common">Yeast</name>
    <dbReference type="NCBI Taxonomy" id="1186058"/>
    <lineage>
        <taxon>Eukaryota</taxon>
        <taxon>Fungi</taxon>
        <taxon>Dikarya</taxon>
        <taxon>Basidiomycota</taxon>
        <taxon>Agaricomycotina</taxon>
        <taxon>Tremellomycetes</taxon>
        <taxon>Trichosporonales</taxon>
        <taxon>Trichosporonaceae</taxon>
        <taxon>Trichosporon</taxon>
    </lineage>
</organism>
<evidence type="ECO:0000256" key="7">
    <source>
        <dbReference type="ARBA" id="ARBA00022692"/>
    </source>
</evidence>
<dbReference type="Proteomes" id="UP000002748">
    <property type="component" value="Unassembled WGS sequence"/>
</dbReference>
<dbReference type="AlphaFoldDB" id="J5TLZ8"/>
<keyword evidence="6" id="KW-0808">Transferase</keyword>
<evidence type="ECO:0000313" key="15">
    <source>
        <dbReference type="Proteomes" id="UP000002748"/>
    </source>
</evidence>
<accession>J5TLZ8</accession>
<evidence type="ECO:0000256" key="3">
    <source>
        <dbReference type="ARBA" id="ARBA00012611"/>
    </source>
</evidence>